<evidence type="ECO:0000313" key="1">
    <source>
        <dbReference type="EMBL" id="QJE74838.1"/>
    </source>
</evidence>
<accession>A0A858RBP8</accession>
<evidence type="ECO:0000313" key="2">
    <source>
        <dbReference type="Proteomes" id="UP000501891"/>
    </source>
</evidence>
<dbReference type="EMBL" id="CP051775">
    <property type="protein sequence ID" value="QJE74838.1"/>
    <property type="molecule type" value="Genomic_DNA"/>
</dbReference>
<sequence length="94" mass="11082">MGFDPGKNERNIRERGLAFPTAALIFLSDTLEWDDRRFDYGERRIKCIGMVDGICLAVITTWRLDPLDGPFRWIISARRANRKERRAYEAHFHL</sequence>
<reference evidence="1" key="1">
    <citation type="submission" date="2020-04" db="EMBL/GenBank/DDBJ databases">
        <title>A desert anoxygenic phototrophic bacterium fixes CO2 using RubisCO under aerobic conditions.</title>
        <authorList>
            <person name="Tang K."/>
        </authorList>
    </citation>
    <scope>NUCLEOTIDE SEQUENCE [LARGE SCALE GENOMIC DNA]</scope>
    <source>
        <strain evidence="1">MIMtkB3</strain>
    </source>
</reference>
<gene>
    <name evidence="1" type="ORF">HHL28_08265</name>
</gene>
<name>A0A858RBP8_9PROT</name>
<dbReference type="KEGG" id="acru:HHL28_08265"/>
<dbReference type="InterPro" id="IPR007460">
    <property type="entry name" value="BrnT_toxin"/>
</dbReference>
<dbReference type="Proteomes" id="UP000501891">
    <property type="component" value="Chromosome"/>
</dbReference>
<protein>
    <submittedName>
        <fullName evidence="1">BrnT family toxin</fullName>
    </submittedName>
</protein>
<dbReference type="InterPro" id="IPR038573">
    <property type="entry name" value="BrnT_sf"/>
</dbReference>
<organism evidence="1 2">
    <name type="scientific">Aerophototrophica crusticola</name>
    <dbReference type="NCBI Taxonomy" id="1709002"/>
    <lineage>
        <taxon>Bacteria</taxon>
        <taxon>Pseudomonadati</taxon>
        <taxon>Pseudomonadota</taxon>
        <taxon>Alphaproteobacteria</taxon>
        <taxon>Rhodospirillales</taxon>
        <taxon>Rhodospirillaceae</taxon>
        <taxon>Aerophototrophica</taxon>
    </lineage>
</organism>
<proteinExistence type="predicted"/>
<dbReference type="Gene3D" id="3.10.450.530">
    <property type="entry name" value="Ribonuclease toxin, BrnT, of type II toxin-antitoxin system"/>
    <property type="match status" value="1"/>
</dbReference>
<keyword evidence="2" id="KW-1185">Reference proteome</keyword>
<dbReference type="Pfam" id="PF04365">
    <property type="entry name" value="BrnT_toxin"/>
    <property type="match status" value="1"/>
</dbReference>
<dbReference type="AlphaFoldDB" id="A0A858RBP8"/>